<evidence type="ECO:0000313" key="2">
    <source>
        <dbReference type="EMBL" id="CAA9559299.1"/>
    </source>
</evidence>
<gene>
    <name evidence="2" type="ORF">AVDCRST_MAG88-1363</name>
</gene>
<sequence>DLPPLADLWPLPAGRRPADRHRGRRPGGGGDARRPVVERRLSRPPLCPGGGGGLLVARSRPAHAPARFRRAGPPGGRVRPPLPPGANC</sequence>
<feature type="compositionally biased region" description="Low complexity" evidence="1">
    <location>
        <begin position="1"/>
        <end position="15"/>
    </location>
</feature>
<dbReference type="AlphaFoldDB" id="A0A6J4UX71"/>
<feature type="compositionally biased region" description="Basic and acidic residues" evidence="1">
    <location>
        <begin position="31"/>
        <end position="41"/>
    </location>
</feature>
<dbReference type="EMBL" id="CADCWM010000442">
    <property type="protein sequence ID" value="CAA9559299.1"/>
    <property type="molecule type" value="Genomic_DNA"/>
</dbReference>
<feature type="compositionally biased region" description="Low complexity" evidence="1">
    <location>
        <begin position="55"/>
        <end position="65"/>
    </location>
</feature>
<reference evidence="2" key="1">
    <citation type="submission" date="2020-02" db="EMBL/GenBank/DDBJ databases">
        <authorList>
            <person name="Meier V. D."/>
        </authorList>
    </citation>
    <scope>NUCLEOTIDE SEQUENCE</scope>
    <source>
        <strain evidence="2">AVDCRST_MAG88</strain>
    </source>
</reference>
<feature type="non-terminal residue" evidence="2">
    <location>
        <position position="88"/>
    </location>
</feature>
<feature type="region of interest" description="Disordered" evidence="1">
    <location>
        <begin position="1"/>
        <end position="88"/>
    </location>
</feature>
<evidence type="ECO:0000256" key="1">
    <source>
        <dbReference type="SAM" id="MobiDB-lite"/>
    </source>
</evidence>
<accession>A0A6J4UX71</accession>
<proteinExistence type="predicted"/>
<protein>
    <submittedName>
        <fullName evidence="2">Uncharacterized protein</fullName>
    </submittedName>
</protein>
<organism evidence="2">
    <name type="scientific">uncultured Thermomicrobiales bacterium</name>
    <dbReference type="NCBI Taxonomy" id="1645740"/>
    <lineage>
        <taxon>Bacteria</taxon>
        <taxon>Pseudomonadati</taxon>
        <taxon>Thermomicrobiota</taxon>
        <taxon>Thermomicrobia</taxon>
        <taxon>Thermomicrobiales</taxon>
        <taxon>environmental samples</taxon>
    </lineage>
</organism>
<feature type="non-terminal residue" evidence="2">
    <location>
        <position position="1"/>
    </location>
</feature>
<name>A0A6J4UX71_9BACT</name>